<evidence type="ECO:0000256" key="1">
    <source>
        <dbReference type="SAM" id="MobiDB-lite"/>
    </source>
</evidence>
<organism evidence="2 3">
    <name type="scientific">Candidatus Magasanikbacteria bacterium CG_4_9_14_0_2_um_filter_42_11</name>
    <dbReference type="NCBI Taxonomy" id="1974643"/>
    <lineage>
        <taxon>Bacteria</taxon>
        <taxon>Candidatus Magasanikiibacteriota</taxon>
    </lineage>
</organism>
<dbReference type="Proteomes" id="UP000231456">
    <property type="component" value="Unassembled WGS sequence"/>
</dbReference>
<gene>
    <name evidence="2" type="ORF">CO030_01110</name>
</gene>
<evidence type="ECO:0000313" key="3">
    <source>
        <dbReference type="Proteomes" id="UP000231456"/>
    </source>
</evidence>
<name>A0A2M8FAL7_9BACT</name>
<comment type="caution">
    <text evidence="2">The sequence shown here is derived from an EMBL/GenBank/DDBJ whole genome shotgun (WGS) entry which is preliminary data.</text>
</comment>
<accession>A0A2M8FAL7</accession>
<reference evidence="3" key="1">
    <citation type="submission" date="2017-09" db="EMBL/GenBank/DDBJ databases">
        <title>Depth-based differentiation of microbial function through sediment-hosted aquifers and enrichment of novel symbionts in the deep terrestrial subsurface.</title>
        <authorList>
            <person name="Probst A.J."/>
            <person name="Ladd B."/>
            <person name="Jarett J.K."/>
            <person name="Geller-Mcgrath D.E."/>
            <person name="Sieber C.M.K."/>
            <person name="Emerson J.B."/>
            <person name="Anantharaman K."/>
            <person name="Thomas B.C."/>
            <person name="Malmstrom R."/>
            <person name="Stieglmeier M."/>
            <person name="Klingl A."/>
            <person name="Woyke T."/>
            <person name="Ryan C.M."/>
            <person name="Banfield J.F."/>
        </authorList>
    </citation>
    <scope>NUCLEOTIDE SEQUENCE [LARGE SCALE GENOMIC DNA]</scope>
</reference>
<protein>
    <submittedName>
        <fullName evidence="2">Uncharacterized protein</fullName>
    </submittedName>
</protein>
<feature type="compositionally biased region" description="Low complexity" evidence="1">
    <location>
        <begin position="46"/>
        <end position="81"/>
    </location>
</feature>
<dbReference type="AlphaFoldDB" id="A0A2M8FAL7"/>
<sequence>MAPSAHTHQVDTSSARSADRQTPTGTATTMVARPIGHGAPVVPSGTTERTCTASRSTARATTTAASRRRASTTNARRTTCSVVPRRVTSSDYPDSERVDHQPRHLLGISQKIICIPGDFLYTKKPPNQGRFFSG</sequence>
<evidence type="ECO:0000313" key="2">
    <source>
        <dbReference type="EMBL" id="PJC52780.1"/>
    </source>
</evidence>
<feature type="region of interest" description="Disordered" evidence="1">
    <location>
        <begin position="1"/>
        <end position="102"/>
    </location>
</feature>
<dbReference type="EMBL" id="PFRH01000041">
    <property type="protein sequence ID" value="PJC52780.1"/>
    <property type="molecule type" value="Genomic_DNA"/>
</dbReference>
<proteinExistence type="predicted"/>
<feature type="compositionally biased region" description="Polar residues" evidence="1">
    <location>
        <begin position="1"/>
        <end position="29"/>
    </location>
</feature>